<dbReference type="KEGG" id="cbk:CLL_A2839"/>
<proteinExistence type="predicted"/>
<dbReference type="PATRIC" id="fig|935198.13.peg.2798"/>
<accession>B2TP69</accession>
<dbReference type="HOGENOM" id="CLU_067295_0_0_9"/>
<protein>
    <submittedName>
        <fullName evidence="1">Uncharacterized protein</fullName>
    </submittedName>
</protein>
<dbReference type="EMBL" id="CP001056">
    <property type="protein sequence ID" value="ACD22924.1"/>
    <property type="molecule type" value="Genomic_DNA"/>
</dbReference>
<reference evidence="1" key="1">
    <citation type="submission" date="2009-06" db="EMBL/GenBank/DDBJ databases">
        <authorList>
            <consortium name="US DOE Joint Genome Institute (JGI-PGF)"/>
            <person name="Lucas S."/>
            <person name="Copeland A."/>
            <person name="Lapidus A."/>
            <person name="Glavina del Rio T."/>
            <person name="Dalin E."/>
            <person name="Tice H."/>
            <person name="Bruce D."/>
            <person name="Goodwin L."/>
            <person name="Pitluck S."/>
            <person name="Kyrpides N."/>
            <person name="Mavromatis K."/>
            <person name="Ivanova N."/>
            <person name="Saunders E."/>
            <person name="Brettin T."/>
            <person name="Detter J.C."/>
            <person name="Han C."/>
            <person name="Larimer F."/>
            <person name="Land M."/>
            <person name="Hauser L."/>
            <person name="Markowitz V."/>
            <person name="Cheng J.-F."/>
            <person name="Hugenholtz P."/>
            <person name="Woyke T."/>
            <person name="Wu D."/>
            <person name="Gronow S."/>
            <person name="Klenk H.-P."/>
            <person name="Eisen J.A."/>
        </authorList>
    </citation>
    <scope>NUCLEOTIDE SEQUENCE</scope>
    <source>
        <strain evidence="1">Eklund 17B</strain>
    </source>
</reference>
<gene>
    <name evidence="1" type="ordered locus">CLL_A2839</name>
</gene>
<dbReference type="AlphaFoldDB" id="B2TP69"/>
<evidence type="ECO:0000313" key="1">
    <source>
        <dbReference type="EMBL" id="ACD22924.1"/>
    </source>
</evidence>
<organism evidence="1">
    <name type="scientific">Clostridium botulinum (strain Eklund 17B / Type B)</name>
    <dbReference type="NCBI Taxonomy" id="935198"/>
    <lineage>
        <taxon>Bacteria</taxon>
        <taxon>Bacillati</taxon>
        <taxon>Bacillota</taxon>
        <taxon>Clostridia</taxon>
        <taxon>Eubacteriales</taxon>
        <taxon>Clostridiaceae</taxon>
        <taxon>Clostridium</taxon>
    </lineage>
</organism>
<accession>U4P8L1</accession>
<reference evidence="1" key="2">
    <citation type="submission" date="2009-08" db="EMBL/GenBank/DDBJ databases">
        <authorList>
            <person name="Shrivastava S."/>
            <person name="Brinkac L.M."/>
            <person name="Dodson R.J."/>
            <person name="Harkins D.M."/>
            <person name="Durkin A.S."/>
            <person name="Sutton G."/>
        </authorList>
    </citation>
    <scope>NUCLEOTIDE SEQUENCE</scope>
    <source>
        <strain evidence="1">Eklund 17B</strain>
    </source>
</reference>
<dbReference type="InterPro" id="IPR043740">
    <property type="entry name" value="DUF5685"/>
</dbReference>
<sequence>MFGYVTPLKNELKVKDFDIFKYYYCGLCYEIKKNFGNIPRITLNYDMTFLAVLIDSLNDNDLNLNETRCLFHPIYKRTLLYNNNALSYASFMNISLTYYKLLDDAEDDCSLKSKLEAFFLLQYKKKFPKSINSINTKIKINLSTLSSLEKNKSFNSIDEICDPFSTLVGYIFKDYPYTLKDDSYTLRNTLYTLGYSLGKWIYLIDALDDLKDDMKKNKFNPINFLYNKNNVTYTELIKLIKPKMEFLILSCACCCKDNLSKLILYKNQDILKNTLELGLIHKYNLIINNLDDTLNKD</sequence>
<dbReference type="Pfam" id="PF18937">
    <property type="entry name" value="DUF5685"/>
    <property type="match status" value="1"/>
</dbReference>
<name>B2TP69_CLOBB</name>